<reference evidence="1 2" key="1">
    <citation type="submission" date="2016-05" db="EMBL/GenBank/DDBJ databases">
        <title>Genome sequencing reveals origins of a unique bacterial endosymbiosis in the earliest lineages of terrestrial Fungi.</title>
        <authorList>
            <consortium name="DOE Joint Genome Institute"/>
            <person name="Uehling J."/>
            <person name="Gryganskyi A."/>
            <person name="Hameed K."/>
            <person name="Tschaplinski T."/>
            <person name="Misztal P."/>
            <person name="Wu S."/>
            <person name="Desiro A."/>
            <person name="Vande Pol N."/>
            <person name="Du Z.-Y."/>
            <person name="Zienkiewicz A."/>
            <person name="Zienkiewicz K."/>
            <person name="Morin E."/>
            <person name="Tisserant E."/>
            <person name="Splivallo R."/>
            <person name="Hainaut M."/>
            <person name="Henrissat B."/>
            <person name="Ohm R."/>
            <person name="Kuo A."/>
            <person name="Yan J."/>
            <person name="Lipzen A."/>
            <person name="Nolan M."/>
            <person name="Labutti K."/>
            <person name="Barry K."/>
            <person name="Goldstein A."/>
            <person name="Labbe J."/>
            <person name="Schadt C."/>
            <person name="Tuskan G."/>
            <person name="Grigoriev I."/>
            <person name="Martin F."/>
            <person name="Vilgalys R."/>
            <person name="Bonito G."/>
        </authorList>
    </citation>
    <scope>NUCLEOTIDE SEQUENCE [LARGE SCALE GENOMIC DNA]</scope>
    <source>
        <strain evidence="1 2">AG-77</strain>
    </source>
</reference>
<dbReference type="InterPro" id="IPR032675">
    <property type="entry name" value="LRR_dom_sf"/>
</dbReference>
<name>A0A197K973_9FUNG</name>
<dbReference type="AlphaFoldDB" id="A0A197K973"/>
<gene>
    <name evidence="1" type="ORF">K457DRAFT_14633</name>
</gene>
<proteinExistence type="predicted"/>
<sequence>MSIPSAAHRLLSTPELALLISRRLHEADVSRFARTSRTLHLWLEPRGYAHIMTNLLLGIVMTLSKAIASLPVLAELRLSLKRDNDRTYHFPDALEAWSDLFFAYRSSSICVFDVKLLPIPYTQRRPVIVPGEHDGDGGSGGQNCEDALAILRRLNHLPRLKSQVSPQVEPGSKTENTKKIFEYCPNLQSLDICNLEPIDCRDDVARIFATCCPLLENVFFGGCTATTTGSVVPYELMSILEEQQVKWFN</sequence>
<dbReference type="EMBL" id="KV442018">
    <property type="protein sequence ID" value="OAQ34237.1"/>
    <property type="molecule type" value="Genomic_DNA"/>
</dbReference>
<accession>A0A197K973</accession>
<evidence type="ECO:0000313" key="1">
    <source>
        <dbReference type="EMBL" id="OAQ34237.1"/>
    </source>
</evidence>
<organism evidence="1 2">
    <name type="scientific">Linnemannia elongata AG-77</name>
    <dbReference type="NCBI Taxonomy" id="1314771"/>
    <lineage>
        <taxon>Eukaryota</taxon>
        <taxon>Fungi</taxon>
        <taxon>Fungi incertae sedis</taxon>
        <taxon>Mucoromycota</taxon>
        <taxon>Mortierellomycotina</taxon>
        <taxon>Mortierellomycetes</taxon>
        <taxon>Mortierellales</taxon>
        <taxon>Mortierellaceae</taxon>
        <taxon>Linnemannia</taxon>
    </lineage>
</organism>
<keyword evidence="2" id="KW-1185">Reference proteome</keyword>
<evidence type="ECO:0000313" key="2">
    <source>
        <dbReference type="Proteomes" id="UP000078512"/>
    </source>
</evidence>
<evidence type="ECO:0008006" key="3">
    <source>
        <dbReference type="Google" id="ProtNLM"/>
    </source>
</evidence>
<dbReference type="Gene3D" id="3.80.10.10">
    <property type="entry name" value="Ribonuclease Inhibitor"/>
    <property type="match status" value="1"/>
</dbReference>
<dbReference type="Proteomes" id="UP000078512">
    <property type="component" value="Unassembled WGS sequence"/>
</dbReference>
<protein>
    <recommendedName>
        <fullName evidence="3">F-box domain-containing protein</fullName>
    </recommendedName>
</protein>